<evidence type="ECO:0000313" key="3">
    <source>
        <dbReference type="EMBL" id="KAF9450346.1"/>
    </source>
</evidence>
<protein>
    <recommendedName>
        <fullName evidence="5">Ser-Thr-rich glycosyl-phosphatidyl-inositol-anchored membrane family-domain-containing protein</fullName>
    </recommendedName>
</protein>
<evidence type="ECO:0000313" key="4">
    <source>
        <dbReference type="Proteomes" id="UP000807342"/>
    </source>
</evidence>
<comment type="caution">
    <text evidence="3">The sequence shown here is derived from an EMBL/GenBank/DDBJ whole genome shotgun (WGS) entry which is preliminary data.</text>
</comment>
<feature type="compositionally biased region" description="Low complexity" evidence="1">
    <location>
        <begin position="113"/>
        <end position="161"/>
    </location>
</feature>
<dbReference type="AlphaFoldDB" id="A0A9P5XJJ2"/>
<sequence length="182" mass="18014">MKYMIATALAVAYARVAFGMTINTPMNVVACQPVLLSWTDGTAPYYPSIIPGGQPSAPAIKSFDTTSSTSLTWKVDIAPGTSITVALKDSTGATAYTDTINIQSSSDQSCLNGSATTAASGASAPPAPSPVGATPATSARVSGTQQAAASSSGSAKPSSGAVRTSVTYGLTGVLAAIGVALF</sequence>
<dbReference type="PANTHER" id="PTHR37487">
    <property type="entry name" value="CHROMOSOME 1, WHOLE GENOME SHOTGUN SEQUENCE"/>
    <property type="match status" value="1"/>
</dbReference>
<proteinExistence type="predicted"/>
<dbReference type="EMBL" id="MU151107">
    <property type="protein sequence ID" value="KAF9450346.1"/>
    <property type="molecule type" value="Genomic_DNA"/>
</dbReference>
<keyword evidence="2" id="KW-0732">Signal</keyword>
<reference evidence="3" key="1">
    <citation type="submission" date="2020-11" db="EMBL/GenBank/DDBJ databases">
        <authorList>
            <consortium name="DOE Joint Genome Institute"/>
            <person name="Ahrendt S."/>
            <person name="Riley R."/>
            <person name="Andreopoulos W."/>
            <person name="Labutti K."/>
            <person name="Pangilinan J."/>
            <person name="Ruiz-Duenas F.J."/>
            <person name="Barrasa J.M."/>
            <person name="Sanchez-Garcia M."/>
            <person name="Camarero S."/>
            <person name="Miyauchi S."/>
            <person name="Serrano A."/>
            <person name="Linde D."/>
            <person name="Babiker R."/>
            <person name="Drula E."/>
            <person name="Ayuso-Fernandez I."/>
            <person name="Pacheco R."/>
            <person name="Padilla G."/>
            <person name="Ferreira P."/>
            <person name="Barriuso J."/>
            <person name="Kellner H."/>
            <person name="Castanera R."/>
            <person name="Alfaro M."/>
            <person name="Ramirez L."/>
            <person name="Pisabarro A.G."/>
            <person name="Kuo A."/>
            <person name="Tritt A."/>
            <person name="Lipzen A."/>
            <person name="He G."/>
            <person name="Yan M."/>
            <person name="Ng V."/>
            <person name="Cullen D."/>
            <person name="Martin F."/>
            <person name="Rosso M.-N."/>
            <person name="Henrissat B."/>
            <person name="Hibbett D."/>
            <person name="Martinez A.T."/>
            <person name="Grigoriev I.V."/>
        </authorList>
    </citation>
    <scope>NUCLEOTIDE SEQUENCE</scope>
    <source>
        <strain evidence="3">MF-IS2</strain>
    </source>
</reference>
<feature type="signal peptide" evidence="2">
    <location>
        <begin position="1"/>
        <end position="19"/>
    </location>
</feature>
<name>A0A9P5XJJ2_9AGAR</name>
<keyword evidence="4" id="KW-1185">Reference proteome</keyword>
<feature type="chain" id="PRO_5040444803" description="Ser-Thr-rich glycosyl-phosphatidyl-inositol-anchored membrane family-domain-containing protein" evidence="2">
    <location>
        <begin position="20"/>
        <end position="182"/>
    </location>
</feature>
<dbReference type="Proteomes" id="UP000807342">
    <property type="component" value="Unassembled WGS sequence"/>
</dbReference>
<evidence type="ECO:0000256" key="1">
    <source>
        <dbReference type="SAM" id="MobiDB-lite"/>
    </source>
</evidence>
<feature type="region of interest" description="Disordered" evidence="1">
    <location>
        <begin position="113"/>
        <end position="162"/>
    </location>
</feature>
<gene>
    <name evidence="3" type="ORF">P691DRAFT_476758</name>
</gene>
<accession>A0A9P5XJJ2</accession>
<evidence type="ECO:0008006" key="5">
    <source>
        <dbReference type="Google" id="ProtNLM"/>
    </source>
</evidence>
<dbReference type="OrthoDB" id="3362246at2759"/>
<dbReference type="PANTHER" id="PTHR37487:SF2">
    <property type="entry name" value="EXPRESSED PROTEIN"/>
    <property type="match status" value="1"/>
</dbReference>
<evidence type="ECO:0000256" key="2">
    <source>
        <dbReference type="SAM" id="SignalP"/>
    </source>
</evidence>
<organism evidence="3 4">
    <name type="scientific">Macrolepiota fuliginosa MF-IS2</name>
    <dbReference type="NCBI Taxonomy" id="1400762"/>
    <lineage>
        <taxon>Eukaryota</taxon>
        <taxon>Fungi</taxon>
        <taxon>Dikarya</taxon>
        <taxon>Basidiomycota</taxon>
        <taxon>Agaricomycotina</taxon>
        <taxon>Agaricomycetes</taxon>
        <taxon>Agaricomycetidae</taxon>
        <taxon>Agaricales</taxon>
        <taxon>Agaricineae</taxon>
        <taxon>Agaricaceae</taxon>
        <taxon>Macrolepiota</taxon>
    </lineage>
</organism>